<dbReference type="GO" id="GO:0016747">
    <property type="term" value="F:acyltransferase activity, transferring groups other than amino-acyl groups"/>
    <property type="evidence" value="ECO:0007669"/>
    <property type="project" value="InterPro"/>
</dbReference>
<name>Q5WK96_SHOC1</name>
<dbReference type="InterPro" id="IPR002656">
    <property type="entry name" value="Acyl_transf_3_dom"/>
</dbReference>
<evidence type="ECO:0000256" key="2">
    <source>
        <dbReference type="ARBA" id="ARBA00007400"/>
    </source>
</evidence>
<comment type="similarity">
    <text evidence="2">Belongs to the acyltransferase 3 family.</text>
</comment>
<reference evidence="5 6" key="5">
    <citation type="journal article" date="2007" name="Extremophiles">
        <title>Intragenomic diversity of the V1 regions of 16S rRNA genes in high-alkaline protease-producing Bacillus clausii spp.</title>
        <authorList>
            <person name="Kageyama Y."/>
            <person name="Takaki Y."/>
            <person name="Shimamura S."/>
            <person name="Nishi S."/>
            <person name="Nogi Y."/>
            <person name="Uchimura K."/>
            <person name="Kobayashi T."/>
            <person name="Hitomi J."/>
            <person name="Ozaki K."/>
            <person name="Kawai S."/>
            <person name="Ito S."/>
            <person name="Horikoshi K."/>
        </authorList>
    </citation>
    <scope>NUCLEOTIDE SEQUENCE [LARGE SCALE GENOMIC DNA]</scope>
    <source>
        <strain evidence="5 6">KSM-K16</strain>
    </source>
</reference>
<dbReference type="EMBL" id="AP006627">
    <property type="protein sequence ID" value="BAD63209.1"/>
    <property type="molecule type" value="Genomic_DNA"/>
</dbReference>
<feature type="domain" description="Acyltransferase 3" evidence="4">
    <location>
        <begin position="6"/>
        <end position="317"/>
    </location>
</feature>
<comment type="subcellular location">
    <subcellularLocation>
        <location evidence="1">Membrane</location>
    </subcellularLocation>
</comment>
<organism evidence="5 6">
    <name type="scientific">Shouchella clausii (strain KSM-K16)</name>
    <name type="common">Alkalihalobacillus clausii</name>
    <dbReference type="NCBI Taxonomy" id="66692"/>
    <lineage>
        <taxon>Bacteria</taxon>
        <taxon>Bacillati</taxon>
        <taxon>Bacillota</taxon>
        <taxon>Bacilli</taxon>
        <taxon>Bacillales</taxon>
        <taxon>Bacillaceae</taxon>
        <taxon>Shouchella</taxon>
    </lineage>
</organism>
<dbReference type="PANTHER" id="PTHR37312:SF1">
    <property type="entry name" value="MEMBRANE-BOUND ACYLTRANSFERASE YKRP-RELATED"/>
    <property type="match status" value="1"/>
</dbReference>
<dbReference type="eggNOG" id="COG3594">
    <property type="taxonomic scope" value="Bacteria"/>
</dbReference>
<evidence type="ECO:0000313" key="5">
    <source>
        <dbReference type="EMBL" id="BAD63209.1"/>
    </source>
</evidence>
<feature type="transmembrane region" description="Helical" evidence="3">
    <location>
        <begin position="234"/>
        <end position="252"/>
    </location>
</feature>
<dbReference type="KEGG" id="bcl:ABC0670"/>
<evidence type="ECO:0000313" key="6">
    <source>
        <dbReference type="Proteomes" id="UP000001168"/>
    </source>
</evidence>
<evidence type="ECO:0000256" key="3">
    <source>
        <dbReference type="SAM" id="Phobius"/>
    </source>
</evidence>
<feature type="transmembrane region" description="Helical" evidence="3">
    <location>
        <begin position="172"/>
        <end position="190"/>
    </location>
</feature>
<dbReference type="PANTHER" id="PTHR37312">
    <property type="entry name" value="MEMBRANE-BOUND ACYLTRANSFERASE YKRP-RELATED"/>
    <property type="match status" value="1"/>
</dbReference>
<feature type="transmembrane region" description="Helical" evidence="3">
    <location>
        <begin position="302"/>
        <end position="321"/>
    </location>
</feature>
<keyword evidence="6" id="KW-1185">Reference proteome</keyword>
<reference evidence="5 6" key="1">
    <citation type="journal article" date="1994" name="J. Ferment. Bioeng.">
        <title>Molecular cloning and nucleotide sequence of the gene for an alkaline protease from the alkalophilic Bacillus sp. KSM-K16.</title>
        <authorList>
            <person name="Hakamada Y."/>
            <person name="Kobayashi T."/>
            <person name="Hitomi J."/>
            <person name="Kawai S."/>
            <person name="Ito S."/>
        </authorList>
    </citation>
    <scope>NUCLEOTIDE SEQUENCE [LARGE SCALE GENOMIC DNA]</scope>
    <source>
        <strain evidence="5 6">KSM-K16</strain>
    </source>
</reference>
<feature type="transmembrane region" description="Helical" evidence="3">
    <location>
        <begin position="261"/>
        <end position="282"/>
    </location>
</feature>
<evidence type="ECO:0000256" key="1">
    <source>
        <dbReference type="ARBA" id="ARBA00004370"/>
    </source>
</evidence>
<protein>
    <submittedName>
        <fullName evidence="5">O-acetyl transferase</fullName>
    </submittedName>
</protein>
<dbReference type="HOGENOM" id="CLU_023915_4_1_9"/>
<sequence>MMDSRIKWIDAAKGLGIVLVVMSHAPIDETLKAFLFAFHMPLFFYLSGAVFRPHSMSIWAFIKKKARSLLWPYFVFSAASYLIWYSMTRHFPFTAGDDVNPINPFVGIFLSTPGNYQLTYNPAIWFLTCLFVVELLFFLYYRLSKGRFIATFLIVAAIAGYGSTMLSFALPWNIFVALTAIVFYGLGHLTKHLWKTLPWSRVLLIAMPLFILVFFVQAFNTERVDMRANVLGEFGYFYLAAIAGIAAFLVLIPKLQHSKTLLFLGQNSIVILLIHLPMLNFVRAALYYGFQVDLSTANSLPWTLFFTVVTIVLVVPFIYLLQKYPWLLGKAPLKRQGRLQKQHALQGNAVPR</sequence>
<gene>
    <name evidence="5" type="ordered locus">ABC0670</name>
</gene>
<dbReference type="InterPro" id="IPR052734">
    <property type="entry name" value="Nod_factor_acetyltransferase"/>
</dbReference>
<keyword evidence="3" id="KW-1133">Transmembrane helix</keyword>
<feature type="transmembrane region" description="Helical" evidence="3">
    <location>
        <begin position="148"/>
        <end position="166"/>
    </location>
</feature>
<dbReference type="Pfam" id="PF01757">
    <property type="entry name" value="Acyl_transf_3"/>
    <property type="match status" value="1"/>
</dbReference>
<proteinExistence type="inferred from homology"/>
<reference evidence="5 6" key="3">
    <citation type="journal article" date="1997" name="Protein Eng.">
        <title>High-resolution crystal structure of M-protease: phylogeny aided analysis of the high-alkaline adaptation mechanism.</title>
        <authorList>
            <person name="Shirai T."/>
            <person name="Suzuki A."/>
            <person name="Yamane T."/>
            <person name="Ashida T."/>
            <person name="Kobayashi T."/>
            <person name="Ito S."/>
        </authorList>
    </citation>
    <scope>NUCLEOTIDE SEQUENCE [LARGE SCALE GENOMIC DNA]</scope>
    <source>
        <strain evidence="5 6">KSM-K16</strain>
    </source>
</reference>
<reference evidence="6" key="4">
    <citation type="submission" date="2003-10" db="EMBL/GenBank/DDBJ databases">
        <title>The complete genome sequence of the alkaliphilic Bacillus clausii KSM-K16.</title>
        <authorList>
            <person name="Takaki Y."/>
            <person name="Kageyama Y."/>
            <person name="Shimamura S."/>
            <person name="Suzuki H."/>
            <person name="Nishi S."/>
            <person name="Hatada Y."/>
            <person name="Kawai S."/>
            <person name="Ito S."/>
            <person name="Horikoshi K."/>
        </authorList>
    </citation>
    <scope>NUCLEOTIDE SEQUENCE [LARGE SCALE GENOMIC DNA]</scope>
    <source>
        <strain evidence="6">KSM-K16</strain>
    </source>
</reference>
<evidence type="ECO:0000259" key="4">
    <source>
        <dbReference type="Pfam" id="PF01757"/>
    </source>
</evidence>
<feature type="transmembrane region" description="Helical" evidence="3">
    <location>
        <begin position="202"/>
        <end position="219"/>
    </location>
</feature>
<dbReference type="AlphaFoldDB" id="Q5WK96"/>
<feature type="transmembrane region" description="Helical" evidence="3">
    <location>
        <begin position="123"/>
        <end position="141"/>
    </location>
</feature>
<keyword evidence="3" id="KW-0812">Transmembrane</keyword>
<reference evidence="5 6" key="2">
    <citation type="journal article" date="1995" name="Appl. Microbiol. Biotechnol.">
        <title>Purification and properties of an alkaline protease from alkalophilic Bacillus sp. KSM-K16.</title>
        <authorList>
            <person name="Kobayashi T."/>
            <person name="Hakamada Y."/>
            <person name="Adachi S."/>
            <person name="Hitomi J."/>
            <person name="Yoshimatsu T."/>
            <person name="Koike K."/>
            <person name="Kawai S."/>
            <person name="Ito S."/>
        </authorList>
    </citation>
    <scope>NUCLEOTIDE SEQUENCE [LARGE SCALE GENOMIC DNA]</scope>
    <source>
        <strain evidence="5 6">KSM-K16</strain>
    </source>
</reference>
<dbReference type="Proteomes" id="UP000001168">
    <property type="component" value="Chromosome"/>
</dbReference>
<feature type="transmembrane region" description="Helical" evidence="3">
    <location>
        <begin position="70"/>
        <end position="87"/>
    </location>
</feature>
<keyword evidence="5" id="KW-0808">Transferase</keyword>
<dbReference type="STRING" id="66692.ABC0670"/>
<keyword evidence="3" id="KW-0472">Membrane</keyword>
<accession>Q5WK96</accession>